<comment type="caution">
    <text evidence="1">The sequence shown here is derived from an EMBL/GenBank/DDBJ whole genome shotgun (WGS) entry which is preliminary data.</text>
</comment>
<dbReference type="PROSITE" id="PS51257">
    <property type="entry name" value="PROKAR_LIPOPROTEIN"/>
    <property type="match status" value="1"/>
</dbReference>
<sequence>MKKASLKLFSIFFILATLVSCDNEPLEGEFGEGSLTPNTGSPTALVGQWKLETFETNVETTGNAPLFGEINIVQNVTSNEENITLTFTENSYTSTGSCEFIFDMNNNGIEMQITQTMNSSNNTGTYSLQGDKITYVGGNFVMYETQGMEDVSIVDQHTGGGEETYQLSDNNNTLTFINNKEYTETQNGIEMQVTIVGKSVWKKLTTTDDTNEGDTSTTND</sequence>
<name>A0A840ERA4_9FLAO</name>
<accession>A0A840ERA4</accession>
<evidence type="ECO:0008006" key="3">
    <source>
        <dbReference type="Google" id="ProtNLM"/>
    </source>
</evidence>
<evidence type="ECO:0000313" key="2">
    <source>
        <dbReference type="Proteomes" id="UP000553034"/>
    </source>
</evidence>
<protein>
    <recommendedName>
        <fullName evidence="3">Lipocalin-like domain-containing protein</fullName>
    </recommendedName>
</protein>
<evidence type="ECO:0000313" key="1">
    <source>
        <dbReference type="EMBL" id="MBB4119093.1"/>
    </source>
</evidence>
<dbReference type="Proteomes" id="UP000553034">
    <property type="component" value="Unassembled WGS sequence"/>
</dbReference>
<dbReference type="RefSeq" id="WP_183477451.1">
    <property type="nucleotide sequence ID" value="NZ_JACIFO010000005.1"/>
</dbReference>
<proteinExistence type="predicted"/>
<gene>
    <name evidence="1" type="ORF">GGR32_001389</name>
</gene>
<keyword evidence="2" id="KW-1185">Reference proteome</keyword>
<dbReference type="AlphaFoldDB" id="A0A840ERA4"/>
<dbReference type="EMBL" id="JACIFO010000005">
    <property type="protein sequence ID" value="MBB4119093.1"/>
    <property type="molecule type" value="Genomic_DNA"/>
</dbReference>
<reference evidence="1 2" key="1">
    <citation type="submission" date="2020-08" db="EMBL/GenBank/DDBJ databases">
        <title>Genomic Encyclopedia of Type Strains, Phase IV (KMG-IV): sequencing the most valuable type-strain genomes for metagenomic binning, comparative biology and taxonomic classification.</title>
        <authorList>
            <person name="Goeker M."/>
        </authorList>
    </citation>
    <scope>NUCLEOTIDE SEQUENCE [LARGE SCALE GENOMIC DNA]</scope>
    <source>
        <strain evidence="1 2">DSM 29568</strain>
    </source>
</reference>
<organism evidence="1 2">
    <name type="scientific">Mesonia hippocampi</name>
    <dbReference type="NCBI Taxonomy" id="1628250"/>
    <lineage>
        <taxon>Bacteria</taxon>
        <taxon>Pseudomonadati</taxon>
        <taxon>Bacteroidota</taxon>
        <taxon>Flavobacteriia</taxon>
        <taxon>Flavobacteriales</taxon>
        <taxon>Flavobacteriaceae</taxon>
        <taxon>Mesonia</taxon>
    </lineage>
</organism>